<dbReference type="InterPro" id="IPR004358">
    <property type="entry name" value="Sig_transdc_His_kin-like_C"/>
</dbReference>
<dbReference type="Pfam" id="PF02518">
    <property type="entry name" value="HATPase_c"/>
    <property type="match status" value="1"/>
</dbReference>
<keyword evidence="3" id="KW-0597">Phosphoprotein</keyword>
<sequence length="249" mass="28310">MNRSEDVVQKLAYGISHDMGAQLRSIVQFSKLLEDHLDKQLDDKTRYWLQLVHQGGENAQAMVEAMLRYSRLNADMDTATHFSLNKLVKSVIDEHVCQWHRSPSHSLQIHCNVSTDLPDIYGLRDQWYLFFTCVLENALLYQPKAPTTHEPRIHIYSEKSADTRQITIEDNGIGVSESRMGELTRPFMRDQSGRDYPGIGMGLSYCDRIAQLHGGTLALHKSSLGGLAVTYAYQDDGEPNKLTEQLKDK</sequence>
<dbReference type="SUPFAM" id="SSF47384">
    <property type="entry name" value="Homodimeric domain of signal transducing histidine kinase"/>
    <property type="match status" value="1"/>
</dbReference>
<organism evidence="7">
    <name type="scientific">hydrothermal vent metagenome</name>
    <dbReference type="NCBI Taxonomy" id="652676"/>
    <lineage>
        <taxon>unclassified sequences</taxon>
        <taxon>metagenomes</taxon>
        <taxon>ecological metagenomes</taxon>
    </lineage>
</organism>
<dbReference type="Gene3D" id="1.10.287.130">
    <property type="match status" value="1"/>
</dbReference>
<dbReference type="GO" id="GO:0000155">
    <property type="term" value="F:phosphorelay sensor kinase activity"/>
    <property type="evidence" value="ECO:0007669"/>
    <property type="project" value="InterPro"/>
</dbReference>
<dbReference type="AlphaFoldDB" id="A0A3B0ZKF6"/>
<evidence type="ECO:0000313" key="7">
    <source>
        <dbReference type="EMBL" id="VAW81784.1"/>
    </source>
</evidence>
<dbReference type="PANTHER" id="PTHR42878">
    <property type="entry name" value="TWO-COMPONENT HISTIDINE KINASE"/>
    <property type="match status" value="1"/>
</dbReference>
<protein>
    <recommendedName>
        <fullName evidence="2">histidine kinase</fullName>
        <ecNumber evidence="2">2.7.13.3</ecNumber>
    </recommendedName>
</protein>
<evidence type="ECO:0000256" key="4">
    <source>
        <dbReference type="ARBA" id="ARBA00022679"/>
    </source>
</evidence>
<evidence type="ECO:0000259" key="6">
    <source>
        <dbReference type="PROSITE" id="PS50109"/>
    </source>
</evidence>
<evidence type="ECO:0000256" key="1">
    <source>
        <dbReference type="ARBA" id="ARBA00000085"/>
    </source>
</evidence>
<dbReference type="InterPro" id="IPR003594">
    <property type="entry name" value="HATPase_dom"/>
</dbReference>
<reference evidence="7" key="1">
    <citation type="submission" date="2018-06" db="EMBL/GenBank/DDBJ databases">
        <authorList>
            <person name="Zhirakovskaya E."/>
        </authorList>
    </citation>
    <scope>NUCLEOTIDE SEQUENCE</scope>
</reference>
<dbReference type="PANTHER" id="PTHR42878:SF14">
    <property type="entry name" value="OSMOLARITY TWO-COMPONENT SYSTEM PROTEIN SSK1"/>
    <property type="match status" value="1"/>
</dbReference>
<dbReference type="EMBL" id="UOFK01000279">
    <property type="protein sequence ID" value="VAW81784.1"/>
    <property type="molecule type" value="Genomic_DNA"/>
</dbReference>
<evidence type="ECO:0000256" key="3">
    <source>
        <dbReference type="ARBA" id="ARBA00022553"/>
    </source>
</evidence>
<gene>
    <name evidence="7" type="ORF">MNBD_GAMMA13-836</name>
</gene>
<dbReference type="GO" id="GO:0030295">
    <property type="term" value="F:protein kinase activator activity"/>
    <property type="evidence" value="ECO:0007669"/>
    <property type="project" value="TreeGrafter"/>
</dbReference>
<dbReference type="InterPro" id="IPR005467">
    <property type="entry name" value="His_kinase_dom"/>
</dbReference>
<name>A0A3B0ZKF6_9ZZZZ</name>
<dbReference type="EC" id="2.7.13.3" evidence="2"/>
<accession>A0A3B0ZKF6</accession>
<dbReference type="PRINTS" id="PR00344">
    <property type="entry name" value="BCTRLSENSOR"/>
</dbReference>
<dbReference type="Gene3D" id="3.30.565.10">
    <property type="entry name" value="Histidine kinase-like ATPase, C-terminal domain"/>
    <property type="match status" value="1"/>
</dbReference>
<proteinExistence type="predicted"/>
<dbReference type="GO" id="GO:0007234">
    <property type="term" value="P:osmosensory signaling via phosphorelay pathway"/>
    <property type="evidence" value="ECO:0007669"/>
    <property type="project" value="TreeGrafter"/>
</dbReference>
<dbReference type="CDD" id="cd00082">
    <property type="entry name" value="HisKA"/>
    <property type="match status" value="1"/>
</dbReference>
<keyword evidence="4" id="KW-0808">Transferase</keyword>
<dbReference type="InterPro" id="IPR036097">
    <property type="entry name" value="HisK_dim/P_sf"/>
</dbReference>
<dbReference type="InterPro" id="IPR036890">
    <property type="entry name" value="HATPase_C_sf"/>
</dbReference>
<dbReference type="InterPro" id="IPR003661">
    <property type="entry name" value="HisK_dim/P_dom"/>
</dbReference>
<dbReference type="GO" id="GO:0000156">
    <property type="term" value="F:phosphorelay response regulator activity"/>
    <property type="evidence" value="ECO:0007669"/>
    <property type="project" value="TreeGrafter"/>
</dbReference>
<comment type="catalytic activity">
    <reaction evidence="1">
        <text>ATP + protein L-histidine = ADP + protein N-phospho-L-histidine.</text>
        <dbReference type="EC" id="2.7.13.3"/>
    </reaction>
</comment>
<dbReference type="SUPFAM" id="SSF55874">
    <property type="entry name" value="ATPase domain of HSP90 chaperone/DNA topoisomerase II/histidine kinase"/>
    <property type="match status" value="1"/>
</dbReference>
<feature type="domain" description="Histidine kinase" evidence="6">
    <location>
        <begin position="14"/>
        <end position="237"/>
    </location>
</feature>
<evidence type="ECO:0000256" key="5">
    <source>
        <dbReference type="ARBA" id="ARBA00022777"/>
    </source>
</evidence>
<dbReference type="PROSITE" id="PS50109">
    <property type="entry name" value="HIS_KIN"/>
    <property type="match status" value="1"/>
</dbReference>
<evidence type="ECO:0000256" key="2">
    <source>
        <dbReference type="ARBA" id="ARBA00012438"/>
    </source>
</evidence>
<keyword evidence="5" id="KW-0418">Kinase</keyword>
<dbReference type="InterPro" id="IPR050351">
    <property type="entry name" value="BphY/WalK/GraS-like"/>
</dbReference>
<dbReference type="SMART" id="SM00387">
    <property type="entry name" value="HATPase_c"/>
    <property type="match status" value="1"/>
</dbReference>